<protein>
    <submittedName>
        <fullName evidence="1">Uncharacterized protein</fullName>
    </submittedName>
</protein>
<comment type="caution">
    <text evidence="1">The sequence shown here is derived from an EMBL/GenBank/DDBJ whole genome shotgun (WGS) entry which is preliminary data.</text>
</comment>
<accession>A0AAE0YDW5</accession>
<sequence>MTVSASLMSVHRPENYRHDLAAGSSGNLSGCKTNGLGQLTTSACQRKHISFLLVKLSGRVVKAVHFSLKAEVRQKVPEYLYSPDWLVVLKQDQKNQDDLKHFSLRQRSDSRKRVGVGAWNSFPDLGQAPGRLSSPGQFVLKPFCLFIPGERLTEF</sequence>
<gene>
    <name evidence="1" type="ORF">RRG08_060003</name>
</gene>
<dbReference type="AlphaFoldDB" id="A0AAE0YDW5"/>
<dbReference type="EMBL" id="JAWDGP010006349">
    <property type="protein sequence ID" value="KAK3742501.1"/>
    <property type="molecule type" value="Genomic_DNA"/>
</dbReference>
<organism evidence="1 2">
    <name type="scientific">Elysia crispata</name>
    <name type="common">lettuce slug</name>
    <dbReference type="NCBI Taxonomy" id="231223"/>
    <lineage>
        <taxon>Eukaryota</taxon>
        <taxon>Metazoa</taxon>
        <taxon>Spiralia</taxon>
        <taxon>Lophotrochozoa</taxon>
        <taxon>Mollusca</taxon>
        <taxon>Gastropoda</taxon>
        <taxon>Heterobranchia</taxon>
        <taxon>Euthyneura</taxon>
        <taxon>Panpulmonata</taxon>
        <taxon>Sacoglossa</taxon>
        <taxon>Placobranchoidea</taxon>
        <taxon>Plakobranchidae</taxon>
        <taxon>Elysia</taxon>
    </lineage>
</organism>
<name>A0AAE0YDW5_9GAST</name>
<dbReference type="Proteomes" id="UP001283361">
    <property type="component" value="Unassembled WGS sequence"/>
</dbReference>
<proteinExistence type="predicted"/>
<reference evidence="1" key="1">
    <citation type="journal article" date="2023" name="G3 (Bethesda)">
        <title>A reference genome for the long-term kleptoplast-retaining sea slug Elysia crispata morphotype clarki.</title>
        <authorList>
            <person name="Eastman K.E."/>
            <person name="Pendleton A.L."/>
            <person name="Shaikh M.A."/>
            <person name="Suttiyut T."/>
            <person name="Ogas R."/>
            <person name="Tomko P."/>
            <person name="Gavelis G."/>
            <person name="Widhalm J.R."/>
            <person name="Wisecaver J.H."/>
        </authorList>
    </citation>
    <scope>NUCLEOTIDE SEQUENCE</scope>
    <source>
        <strain evidence="1">ECLA1</strain>
    </source>
</reference>
<evidence type="ECO:0000313" key="2">
    <source>
        <dbReference type="Proteomes" id="UP001283361"/>
    </source>
</evidence>
<keyword evidence="2" id="KW-1185">Reference proteome</keyword>
<evidence type="ECO:0000313" key="1">
    <source>
        <dbReference type="EMBL" id="KAK3742501.1"/>
    </source>
</evidence>